<evidence type="ECO:0000256" key="2">
    <source>
        <dbReference type="SAM" id="Phobius"/>
    </source>
</evidence>
<evidence type="ECO:0000313" key="3">
    <source>
        <dbReference type="EMBL" id="PRQ56509.1"/>
    </source>
</evidence>
<accession>A0A2P6SCW1</accession>
<keyword evidence="4" id="KW-1185">Reference proteome</keyword>
<evidence type="ECO:0000256" key="1">
    <source>
        <dbReference type="SAM" id="MobiDB-lite"/>
    </source>
</evidence>
<name>A0A2P6SCW1_ROSCH</name>
<comment type="caution">
    <text evidence="3">The sequence shown here is derived from an EMBL/GenBank/DDBJ whole genome shotgun (WGS) entry which is preliminary data.</text>
</comment>
<proteinExistence type="predicted"/>
<sequence length="200" mass="22756">MKFTHPKLQATHPFIFLIILHVTSFYTFNTLKVRFCFWFFWVFSSLSLTPSLFQTTTKTLHFSLFLLQTTYQKVLPRLIHKSQSFLFLHSGPRDSLFSLLRASSEPSGPDRPDPIFPAPSNVLRPRTRARPARLGLLLLPVVSSRPATAPSRRSKPPQTHNRESIGFACSGNFPADFFTFLDSPVPPYHPHISLASRFGV</sequence>
<dbReference type="AlphaFoldDB" id="A0A2P6SCW1"/>
<feature type="region of interest" description="Disordered" evidence="1">
    <location>
        <begin position="102"/>
        <end position="122"/>
    </location>
</feature>
<organism evidence="3 4">
    <name type="scientific">Rosa chinensis</name>
    <name type="common">China rose</name>
    <dbReference type="NCBI Taxonomy" id="74649"/>
    <lineage>
        <taxon>Eukaryota</taxon>
        <taxon>Viridiplantae</taxon>
        <taxon>Streptophyta</taxon>
        <taxon>Embryophyta</taxon>
        <taxon>Tracheophyta</taxon>
        <taxon>Spermatophyta</taxon>
        <taxon>Magnoliopsida</taxon>
        <taxon>eudicotyledons</taxon>
        <taxon>Gunneridae</taxon>
        <taxon>Pentapetalae</taxon>
        <taxon>rosids</taxon>
        <taxon>fabids</taxon>
        <taxon>Rosales</taxon>
        <taxon>Rosaceae</taxon>
        <taxon>Rosoideae</taxon>
        <taxon>Rosoideae incertae sedis</taxon>
        <taxon>Rosa</taxon>
    </lineage>
</organism>
<gene>
    <name evidence="3" type="ORF">RchiOBHm_Chr1g0337181</name>
</gene>
<feature type="transmembrane region" description="Helical" evidence="2">
    <location>
        <begin position="35"/>
        <end position="53"/>
    </location>
</feature>
<reference evidence="3 4" key="1">
    <citation type="journal article" date="2018" name="Nat. Genet.">
        <title>The Rosa genome provides new insights in the design of modern roses.</title>
        <authorList>
            <person name="Bendahmane M."/>
        </authorList>
    </citation>
    <scope>NUCLEOTIDE SEQUENCE [LARGE SCALE GENOMIC DNA]</scope>
    <source>
        <strain evidence="4">cv. Old Blush</strain>
    </source>
</reference>
<keyword evidence="2" id="KW-0812">Transmembrane</keyword>
<dbReference type="Gramene" id="PRQ56509">
    <property type="protein sequence ID" value="PRQ56509"/>
    <property type="gene ID" value="RchiOBHm_Chr1g0337181"/>
</dbReference>
<keyword evidence="2" id="KW-1133">Transmembrane helix</keyword>
<keyword evidence="2" id="KW-0472">Membrane</keyword>
<feature type="transmembrane region" description="Helical" evidence="2">
    <location>
        <begin position="12"/>
        <end position="28"/>
    </location>
</feature>
<dbReference type="EMBL" id="PDCK01000039">
    <property type="protein sequence ID" value="PRQ56509.1"/>
    <property type="molecule type" value="Genomic_DNA"/>
</dbReference>
<protein>
    <submittedName>
        <fullName evidence="3">Uncharacterized protein</fullName>
    </submittedName>
</protein>
<evidence type="ECO:0000313" key="4">
    <source>
        <dbReference type="Proteomes" id="UP000238479"/>
    </source>
</evidence>
<dbReference type="Proteomes" id="UP000238479">
    <property type="component" value="Chromosome 1"/>
</dbReference>